<gene>
    <name evidence="2" type="ORF">AQI95_05585</name>
</gene>
<accession>A0A101PD26</accession>
<keyword evidence="1" id="KW-0472">Membrane</keyword>
<keyword evidence="1" id="KW-1133">Transmembrane helix</keyword>
<dbReference type="STRING" id="67386.AQI95_05585"/>
<dbReference type="AlphaFoldDB" id="A0A101PD26"/>
<name>A0A101PD26_9ACTN</name>
<comment type="caution">
    <text evidence="2">The sequence shown here is derived from an EMBL/GenBank/DDBJ whole genome shotgun (WGS) entry which is preliminary data.</text>
</comment>
<proteinExistence type="predicted"/>
<keyword evidence="3" id="KW-1185">Reference proteome</keyword>
<reference evidence="2 3" key="1">
    <citation type="submission" date="2015-10" db="EMBL/GenBank/DDBJ databases">
        <title>Draft genome sequence of Streptomyces yokosukanensis DSM 40224, type strain for the species Streptomyces yokosukanensis.</title>
        <authorList>
            <person name="Ruckert C."/>
            <person name="Winkler A."/>
            <person name="Kalinowski J."/>
            <person name="Kampfer P."/>
            <person name="Glaeser S."/>
        </authorList>
    </citation>
    <scope>NUCLEOTIDE SEQUENCE [LARGE SCALE GENOMIC DNA]</scope>
    <source>
        <strain evidence="2 3">DSM 40224</strain>
    </source>
</reference>
<organism evidence="2 3">
    <name type="scientific">Streptomyces yokosukanensis</name>
    <dbReference type="NCBI Taxonomy" id="67386"/>
    <lineage>
        <taxon>Bacteria</taxon>
        <taxon>Bacillati</taxon>
        <taxon>Actinomycetota</taxon>
        <taxon>Actinomycetes</taxon>
        <taxon>Kitasatosporales</taxon>
        <taxon>Streptomycetaceae</taxon>
        <taxon>Streptomyces</taxon>
    </lineage>
</organism>
<evidence type="ECO:0000256" key="1">
    <source>
        <dbReference type="SAM" id="Phobius"/>
    </source>
</evidence>
<feature type="transmembrane region" description="Helical" evidence="1">
    <location>
        <begin position="73"/>
        <end position="94"/>
    </location>
</feature>
<sequence length="132" mass="13594">MWVGTTITSMKATVAVALAVFLIAVGIGHFLLPGYFRTLVPPWLGRAGLLVVAGGVAEIVVGAVILAPAGRAVGAWAAAALITGYLVCHLDALWRASGDRPRLLERPVGAALRLAVNLVYIGWAVTVARGAA</sequence>
<evidence type="ECO:0000313" key="2">
    <source>
        <dbReference type="EMBL" id="KUN09300.1"/>
    </source>
</evidence>
<evidence type="ECO:0000313" key="3">
    <source>
        <dbReference type="Proteomes" id="UP000053127"/>
    </source>
</evidence>
<feature type="transmembrane region" description="Helical" evidence="1">
    <location>
        <begin position="44"/>
        <end position="67"/>
    </location>
</feature>
<evidence type="ECO:0008006" key="4">
    <source>
        <dbReference type="Google" id="ProtNLM"/>
    </source>
</evidence>
<feature type="transmembrane region" description="Helical" evidence="1">
    <location>
        <begin position="114"/>
        <end position="131"/>
    </location>
</feature>
<feature type="transmembrane region" description="Helical" evidence="1">
    <location>
        <begin position="12"/>
        <end position="32"/>
    </location>
</feature>
<dbReference type="Proteomes" id="UP000053127">
    <property type="component" value="Unassembled WGS sequence"/>
</dbReference>
<keyword evidence="1" id="KW-0812">Transmembrane</keyword>
<dbReference type="EMBL" id="LMWN01000006">
    <property type="protein sequence ID" value="KUN09300.1"/>
    <property type="molecule type" value="Genomic_DNA"/>
</dbReference>
<protein>
    <recommendedName>
        <fullName evidence="4">DoxX family protein</fullName>
    </recommendedName>
</protein>